<organism evidence="4 5">
    <name type="scientific">Nonomuraea terrae</name>
    <dbReference type="NCBI Taxonomy" id="2530383"/>
    <lineage>
        <taxon>Bacteria</taxon>
        <taxon>Bacillati</taxon>
        <taxon>Actinomycetota</taxon>
        <taxon>Actinomycetes</taxon>
        <taxon>Streptosporangiales</taxon>
        <taxon>Streptosporangiaceae</taxon>
        <taxon>Nonomuraea</taxon>
    </lineage>
</organism>
<dbReference type="PANTHER" id="PTHR35788">
    <property type="entry name" value="EXPORTED PROTEIN-RELATED"/>
    <property type="match status" value="1"/>
</dbReference>
<keyword evidence="2" id="KW-0812">Transmembrane</keyword>
<dbReference type="InterPro" id="IPR022029">
    <property type="entry name" value="YoaR-like_PG-bd"/>
</dbReference>
<dbReference type="Pfam" id="PF04294">
    <property type="entry name" value="VanW"/>
    <property type="match status" value="1"/>
</dbReference>
<feature type="compositionally biased region" description="Pro residues" evidence="1">
    <location>
        <begin position="1"/>
        <end position="11"/>
    </location>
</feature>
<keyword evidence="2" id="KW-0472">Membrane</keyword>
<accession>A0A4V2YLS0</accession>
<evidence type="ECO:0000256" key="1">
    <source>
        <dbReference type="SAM" id="MobiDB-lite"/>
    </source>
</evidence>
<feature type="region of interest" description="Disordered" evidence="1">
    <location>
        <begin position="536"/>
        <end position="556"/>
    </location>
</feature>
<dbReference type="EMBL" id="SMKQ01000043">
    <property type="protein sequence ID" value="TDD47787.1"/>
    <property type="molecule type" value="Genomic_DNA"/>
</dbReference>
<feature type="domain" description="YoaR-like putative peptidoglycan binding" evidence="3">
    <location>
        <begin position="238"/>
        <end position="352"/>
    </location>
</feature>
<sequence>MLPPPAPPAQPWPMAGKEKPSAPMFGSEPERPPAYDPEPPRRRRLLPGLVTLVVLLGVLAYVVPAVLMSGSVLRGTHVAGVDIGGLTVTQAADKLRTELGAQLSAPVVVQIGDRKETLQPQEAGLELDVVGTIGQAPSGFPTPAEVWRGLTGTTELQPEISVDASQLTRLVEGLAETVDQPAAEGRVFFAGLQPRSRRPADGVVLDRDDAVRKIGDAFMSGGGTLRLALRPATPVTTPEAVADALEKARQAVAAPITLALGVKRVQLPQTVIAANLTYVSDGEGGLAPRFDAEAALAGMESSLVDAAQLPRDATYEIVAGKPVLVPARTGRGVDDRQLARAAEEIFAEGGDRTIPVRLEAIAPAVQTSQIDGLGINELVSSFTTTFACCQERVKNIQRMAQELDGHVVKPGETFSLNDLAGEPTVGDGYVEAGQIVDGRMVTMVGGGVAQVATTMYNAAFFGGFEDVEHRPVQYSTTGYPAGRDADLVYPDVDLKWRNDSDNGVLIKTAYTDTSVTVTLWGTKRYEKIEAVESEPRDFTPFRRETSTSPECVPTTGQQGFTIDVTRVFHEDGKVAKKDPKLTTEYRPQPQLTCT</sequence>
<dbReference type="PANTHER" id="PTHR35788:SF1">
    <property type="entry name" value="EXPORTED PROTEIN"/>
    <property type="match status" value="1"/>
</dbReference>
<proteinExistence type="predicted"/>
<dbReference type="Proteomes" id="UP000295302">
    <property type="component" value="Unassembled WGS sequence"/>
</dbReference>
<evidence type="ECO:0000313" key="4">
    <source>
        <dbReference type="EMBL" id="TDD47787.1"/>
    </source>
</evidence>
<gene>
    <name evidence="4" type="ORF">E1286_16900</name>
</gene>
<evidence type="ECO:0000259" key="3">
    <source>
        <dbReference type="Pfam" id="PF12229"/>
    </source>
</evidence>
<evidence type="ECO:0000313" key="5">
    <source>
        <dbReference type="Proteomes" id="UP000295302"/>
    </source>
</evidence>
<dbReference type="Pfam" id="PF12229">
    <property type="entry name" value="PG_binding_4"/>
    <property type="match status" value="1"/>
</dbReference>
<dbReference type="AlphaFoldDB" id="A0A4V2YLS0"/>
<protein>
    <recommendedName>
        <fullName evidence="3">YoaR-like putative peptidoglycan binding domain-containing protein</fullName>
    </recommendedName>
</protein>
<feature type="compositionally biased region" description="Basic and acidic residues" evidence="1">
    <location>
        <begin position="536"/>
        <end position="545"/>
    </location>
</feature>
<keyword evidence="2" id="KW-1133">Transmembrane helix</keyword>
<dbReference type="OrthoDB" id="9813301at2"/>
<dbReference type="InterPro" id="IPR052913">
    <property type="entry name" value="Glycopeptide_resist_protein"/>
</dbReference>
<reference evidence="4 5" key="1">
    <citation type="submission" date="2019-03" db="EMBL/GenBank/DDBJ databases">
        <title>Draft genome sequences of novel Actinobacteria.</title>
        <authorList>
            <person name="Sahin N."/>
            <person name="Ay H."/>
            <person name="Saygin H."/>
        </authorList>
    </citation>
    <scope>NUCLEOTIDE SEQUENCE [LARGE SCALE GENOMIC DNA]</scope>
    <source>
        <strain evidence="4 5">CH32</strain>
    </source>
</reference>
<feature type="transmembrane region" description="Helical" evidence="2">
    <location>
        <begin position="45"/>
        <end position="67"/>
    </location>
</feature>
<feature type="compositionally biased region" description="Polar residues" evidence="1">
    <location>
        <begin position="546"/>
        <end position="556"/>
    </location>
</feature>
<feature type="region of interest" description="Disordered" evidence="1">
    <location>
        <begin position="1"/>
        <end position="40"/>
    </location>
</feature>
<evidence type="ECO:0000256" key="2">
    <source>
        <dbReference type="SAM" id="Phobius"/>
    </source>
</evidence>
<keyword evidence="5" id="KW-1185">Reference proteome</keyword>
<name>A0A4V2YLS0_9ACTN</name>
<dbReference type="InterPro" id="IPR007391">
    <property type="entry name" value="Vancomycin_resist_VanW"/>
</dbReference>
<comment type="caution">
    <text evidence="4">The sequence shown here is derived from an EMBL/GenBank/DDBJ whole genome shotgun (WGS) entry which is preliminary data.</text>
</comment>